<reference evidence="2 3" key="1">
    <citation type="journal article" date="2017" name="Curr. Biol.">
        <title>The Evolution of Venom by Co-option of Single-Copy Genes.</title>
        <authorList>
            <person name="Martinson E.O."/>
            <person name="Mrinalini"/>
            <person name="Kelkar Y.D."/>
            <person name="Chang C.H."/>
            <person name="Werren J.H."/>
        </authorList>
    </citation>
    <scope>NUCLEOTIDE SEQUENCE [LARGE SCALE GENOMIC DNA]</scope>
    <source>
        <strain evidence="2 3">Alberta</strain>
        <tissue evidence="2">Whole body</tissue>
    </source>
</reference>
<name>A0A232EK84_9HYME</name>
<protein>
    <submittedName>
        <fullName evidence="2">Uncharacterized protein</fullName>
    </submittedName>
</protein>
<dbReference type="EMBL" id="NNAY01003840">
    <property type="protein sequence ID" value="OXU18776.1"/>
    <property type="molecule type" value="Genomic_DNA"/>
</dbReference>
<feature type="compositionally biased region" description="Polar residues" evidence="1">
    <location>
        <begin position="125"/>
        <end position="150"/>
    </location>
</feature>
<accession>A0A232EK84</accession>
<comment type="caution">
    <text evidence="2">The sequence shown here is derived from an EMBL/GenBank/DDBJ whole genome shotgun (WGS) entry which is preliminary data.</text>
</comment>
<proteinExistence type="predicted"/>
<organism evidence="2 3">
    <name type="scientific">Trichomalopsis sarcophagae</name>
    <dbReference type="NCBI Taxonomy" id="543379"/>
    <lineage>
        <taxon>Eukaryota</taxon>
        <taxon>Metazoa</taxon>
        <taxon>Ecdysozoa</taxon>
        <taxon>Arthropoda</taxon>
        <taxon>Hexapoda</taxon>
        <taxon>Insecta</taxon>
        <taxon>Pterygota</taxon>
        <taxon>Neoptera</taxon>
        <taxon>Endopterygota</taxon>
        <taxon>Hymenoptera</taxon>
        <taxon>Apocrita</taxon>
        <taxon>Proctotrupomorpha</taxon>
        <taxon>Chalcidoidea</taxon>
        <taxon>Pteromalidae</taxon>
        <taxon>Pteromalinae</taxon>
        <taxon>Trichomalopsis</taxon>
    </lineage>
</organism>
<evidence type="ECO:0000256" key="1">
    <source>
        <dbReference type="SAM" id="MobiDB-lite"/>
    </source>
</evidence>
<evidence type="ECO:0000313" key="3">
    <source>
        <dbReference type="Proteomes" id="UP000215335"/>
    </source>
</evidence>
<keyword evidence="3" id="KW-1185">Reference proteome</keyword>
<gene>
    <name evidence="2" type="ORF">TSAR_005753</name>
</gene>
<dbReference type="AlphaFoldDB" id="A0A232EK84"/>
<dbReference type="Proteomes" id="UP000215335">
    <property type="component" value="Unassembled WGS sequence"/>
</dbReference>
<evidence type="ECO:0000313" key="2">
    <source>
        <dbReference type="EMBL" id="OXU18776.1"/>
    </source>
</evidence>
<feature type="region of interest" description="Disordered" evidence="1">
    <location>
        <begin position="85"/>
        <end position="150"/>
    </location>
</feature>
<sequence length="235" mass="26498">MNPQLKRIMPQAAMTRDERIYVKQQKIDACLAAIAKAETILLKDGRDLNDLPIIECLSDSTKLLADLQKDESYIRRIHKNVGCGGKGFATSNQNQPEFKKREQPAPSTEQSPEDVERVPIGEEQAVQQSDVPSLTDGETSGQRQEPPQAINNSVSLIAGRLQFFINEWRKITSDPRIISWLKGFKIPFVKKPVQLKSPIEKDWSNNEETEISKLLKELLAKGAICQNQMAQVDLF</sequence>